<feature type="compositionally biased region" description="Basic residues" evidence="1">
    <location>
        <begin position="261"/>
        <end position="272"/>
    </location>
</feature>
<sequence length="467" mass="52044">MALGAMAQENDDPDVTQSLPEAVRLRSDYLRGQADHLTLPAVRRLLERDLGLRASQLDVHKALIKRLVDKVLNEGEDAKVVMDKPRKRRKNTARVVDDEGEPESAKAHVESIEKKRKISEGVNDLEEKAVPNDDEAAKKLDDSQAPKKEGEEGESPENKAKLEAVEEKQKDSSPSQPNVDENSIKEALMKRAAELKSRAESLTITHVRRLLEDDLGLEQNKLDVFKPFIRNLVDELLESTTAENMKAADEKDDLVQEGKPKKGVKGKSKRKAPSVDSSEHGDKGDAGSSGSESEEAKQPKVSKKKTSTAKKKTVEVKKAPESKKPFGPNVERLRAIFKTIDLGIPPSAYAKAKQAPEDERDDVLCKELETLLGKVGCPPNPSQQDIRKVKAQLRKKKDLDGIDNTNIVSEPRRNRASANSWFTPKPNRYLQDEKKSEKKSEKKIVKTPEDEEPDEEGKPKVTGRMDD</sequence>
<feature type="compositionally biased region" description="Basic and acidic residues" evidence="1">
    <location>
        <begin position="456"/>
        <end position="467"/>
    </location>
</feature>
<evidence type="ECO:0000313" key="2">
    <source>
        <dbReference type="EMBL" id="OAE19187.1"/>
    </source>
</evidence>
<dbReference type="PANTHER" id="PTHR15410:SF2">
    <property type="entry name" value="HIRA-INTERACTING PROTEIN 3"/>
    <property type="match status" value="1"/>
</dbReference>
<gene>
    <name evidence="2" type="ORF">AXG93_4182s1350</name>
</gene>
<accession>A0A176VF19</accession>
<dbReference type="InterPro" id="IPR037647">
    <property type="entry name" value="HIRIP3"/>
</dbReference>
<feature type="compositionally biased region" description="Basic and acidic residues" evidence="1">
    <location>
        <begin position="125"/>
        <end position="171"/>
    </location>
</feature>
<dbReference type="GO" id="GO:0005634">
    <property type="term" value="C:nucleus"/>
    <property type="evidence" value="ECO:0007669"/>
    <property type="project" value="TreeGrafter"/>
</dbReference>
<organism evidence="2 3">
    <name type="scientific">Marchantia polymorpha subsp. ruderalis</name>
    <dbReference type="NCBI Taxonomy" id="1480154"/>
    <lineage>
        <taxon>Eukaryota</taxon>
        <taxon>Viridiplantae</taxon>
        <taxon>Streptophyta</taxon>
        <taxon>Embryophyta</taxon>
        <taxon>Marchantiophyta</taxon>
        <taxon>Marchantiopsida</taxon>
        <taxon>Marchantiidae</taxon>
        <taxon>Marchantiales</taxon>
        <taxon>Marchantiaceae</taxon>
        <taxon>Marchantia</taxon>
    </lineage>
</organism>
<feature type="compositionally biased region" description="Basic and acidic residues" evidence="1">
    <location>
        <begin position="103"/>
        <end position="113"/>
    </location>
</feature>
<feature type="compositionally biased region" description="Basic residues" evidence="1">
    <location>
        <begin position="300"/>
        <end position="311"/>
    </location>
</feature>
<feature type="compositionally biased region" description="Basic and acidic residues" evidence="1">
    <location>
        <begin position="430"/>
        <end position="448"/>
    </location>
</feature>
<dbReference type="EMBL" id="LVLJ01003917">
    <property type="protein sequence ID" value="OAE19187.1"/>
    <property type="molecule type" value="Genomic_DNA"/>
</dbReference>
<keyword evidence="3" id="KW-1185">Reference proteome</keyword>
<evidence type="ECO:0000256" key="1">
    <source>
        <dbReference type="SAM" id="MobiDB-lite"/>
    </source>
</evidence>
<feature type="compositionally biased region" description="Polar residues" evidence="1">
    <location>
        <begin position="172"/>
        <end position="181"/>
    </location>
</feature>
<protein>
    <recommendedName>
        <fullName evidence="4">Histone chaperone domain-containing protein</fullName>
    </recommendedName>
</protein>
<name>A0A176VF19_MARPO</name>
<evidence type="ECO:0008006" key="4">
    <source>
        <dbReference type="Google" id="ProtNLM"/>
    </source>
</evidence>
<feature type="region of interest" description="Disordered" evidence="1">
    <location>
        <begin position="242"/>
        <end position="329"/>
    </location>
</feature>
<reference evidence="2" key="1">
    <citation type="submission" date="2016-03" db="EMBL/GenBank/DDBJ databases">
        <title>Mechanisms controlling the formation of the plant cell surface in tip-growing cells are functionally conserved among land plants.</title>
        <authorList>
            <person name="Honkanen S."/>
            <person name="Jones V.A."/>
            <person name="Morieri G."/>
            <person name="Champion C."/>
            <person name="Hetherington A.J."/>
            <person name="Kelly S."/>
            <person name="Saint-Marcoux D."/>
            <person name="Proust H."/>
            <person name="Prescott H."/>
            <person name="Dolan L."/>
        </authorList>
    </citation>
    <scope>NUCLEOTIDE SEQUENCE [LARGE SCALE GENOMIC DNA]</scope>
    <source>
        <tissue evidence="2">Whole gametophyte</tissue>
    </source>
</reference>
<feature type="region of interest" description="Disordered" evidence="1">
    <location>
        <begin position="374"/>
        <end position="467"/>
    </location>
</feature>
<evidence type="ECO:0000313" key="3">
    <source>
        <dbReference type="Proteomes" id="UP000077202"/>
    </source>
</evidence>
<dbReference type="AlphaFoldDB" id="A0A176VF19"/>
<feature type="compositionally biased region" description="Basic and acidic residues" evidence="1">
    <location>
        <begin position="246"/>
        <end position="260"/>
    </location>
</feature>
<dbReference type="PANTHER" id="PTHR15410">
    <property type="entry name" value="HIRA-INTERACTING PROTEIN 3"/>
    <property type="match status" value="1"/>
</dbReference>
<proteinExistence type="predicted"/>
<feature type="compositionally biased region" description="Basic and acidic residues" evidence="1">
    <location>
        <begin position="312"/>
        <end position="324"/>
    </location>
</feature>
<feature type="region of interest" description="Disordered" evidence="1">
    <location>
        <begin position="82"/>
        <end position="184"/>
    </location>
</feature>
<comment type="caution">
    <text evidence="2">The sequence shown here is derived from an EMBL/GenBank/DDBJ whole genome shotgun (WGS) entry which is preliminary data.</text>
</comment>
<dbReference type="Proteomes" id="UP000077202">
    <property type="component" value="Unassembled WGS sequence"/>
</dbReference>